<accession>A0AAV5UXJ5</accession>
<comment type="caution">
    <text evidence="2">The sequence shown here is derived from an EMBL/GenBank/DDBJ whole genome shotgun (WGS) entry which is preliminary data.</text>
</comment>
<name>A0AAV5UXJ5_9BILA</name>
<feature type="compositionally biased region" description="Polar residues" evidence="1">
    <location>
        <begin position="1"/>
        <end position="14"/>
    </location>
</feature>
<feature type="region of interest" description="Disordered" evidence="1">
    <location>
        <begin position="1"/>
        <end position="22"/>
    </location>
</feature>
<sequence>AVNGTSSAMITQRAEQLPPGMSQQQLCEWNNLQRPSLSQALFGPPSLAAIEPAIPSANSPLTSLPYHLLSAKADHATAVIHHPQKIRIQEEAVDVAAPSP</sequence>
<organism evidence="2 3">
    <name type="scientific">Pristionchus fissidentatus</name>
    <dbReference type="NCBI Taxonomy" id="1538716"/>
    <lineage>
        <taxon>Eukaryota</taxon>
        <taxon>Metazoa</taxon>
        <taxon>Ecdysozoa</taxon>
        <taxon>Nematoda</taxon>
        <taxon>Chromadorea</taxon>
        <taxon>Rhabditida</taxon>
        <taxon>Rhabditina</taxon>
        <taxon>Diplogasteromorpha</taxon>
        <taxon>Diplogasteroidea</taxon>
        <taxon>Neodiplogasteridae</taxon>
        <taxon>Pristionchus</taxon>
    </lineage>
</organism>
<dbReference type="AlphaFoldDB" id="A0AAV5UXJ5"/>
<reference evidence="2" key="1">
    <citation type="submission" date="2023-10" db="EMBL/GenBank/DDBJ databases">
        <title>Genome assembly of Pristionchus species.</title>
        <authorList>
            <person name="Yoshida K."/>
            <person name="Sommer R.J."/>
        </authorList>
    </citation>
    <scope>NUCLEOTIDE SEQUENCE</scope>
    <source>
        <strain evidence="2">RS5133</strain>
    </source>
</reference>
<keyword evidence="3" id="KW-1185">Reference proteome</keyword>
<feature type="non-terminal residue" evidence="2">
    <location>
        <position position="100"/>
    </location>
</feature>
<feature type="non-terminal residue" evidence="2">
    <location>
        <position position="1"/>
    </location>
</feature>
<gene>
    <name evidence="2" type="ORF">PFISCL1PPCAC_2760</name>
</gene>
<proteinExistence type="predicted"/>
<evidence type="ECO:0000313" key="3">
    <source>
        <dbReference type="Proteomes" id="UP001432322"/>
    </source>
</evidence>
<evidence type="ECO:0000313" key="2">
    <source>
        <dbReference type="EMBL" id="GMT11463.1"/>
    </source>
</evidence>
<dbReference type="Proteomes" id="UP001432322">
    <property type="component" value="Unassembled WGS sequence"/>
</dbReference>
<protein>
    <submittedName>
        <fullName evidence="2">Uncharacterized protein</fullName>
    </submittedName>
</protein>
<dbReference type="EMBL" id="BTSY01000001">
    <property type="protein sequence ID" value="GMT11463.1"/>
    <property type="molecule type" value="Genomic_DNA"/>
</dbReference>
<evidence type="ECO:0000256" key="1">
    <source>
        <dbReference type="SAM" id="MobiDB-lite"/>
    </source>
</evidence>